<dbReference type="EMBL" id="BNBF01000017">
    <property type="protein sequence ID" value="GHG62196.1"/>
    <property type="molecule type" value="Genomic_DNA"/>
</dbReference>
<dbReference type="Proteomes" id="UP000619355">
    <property type="component" value="Unassembled WGS sequence"/>
</dbReference>
<dbReference type="RefSeq" id="WP_189984625.1">
    <property type="nucleotide sequence ID" value="NZ_BNBF01000017.1"/>
</dbReference>
<evidence type="ECO:0000313" key="3">
    <source>
        <dbReference type="Proteomes" id="UP000619355"/>
    </source>
</evidence>
<name>A0A919EZS8_9ACTN</name>
<accession>A0A919EZS8</accession>
<sequence length="405" mass="42943">MAQYGWGDLQLGRIPLRETFAATESGGDDRSLDIDGQESSPPLTRAQVIARHDGINSMAPGQVIPVTFTDKPERNGYYTVKTAASTYTEYRTEMVTADWKVSLDRVGSDAETDLQSRLTGATRLNDFALAGERWHVPPIGHYGYVTGATNPGTMTRTGADGAITVYRGVPANVSPRWGCPPTSYLTGRVRVTTTGGQEVYGSDVPLAATGWSLTNGLINVTWSASGGGSLDVQSYTGGAYRTKPWAVFATSGTQVVSWDGATLLRNDPEAAILRLTKSLAPGRLTLDLTLRRGSRFVEGYMQRNTSADELKVRLVTAETNVTTLASAGYVTATGNDSDGNRFAAGSARTFTGHANGGVAKANTTSLDFWLGVVAGGGSAVAGDAATDLRNQYIACMPEAVYGVRR</sequence>
<evidence type="ECO:0000313" key="2">
    <source>
        <dbReference type="EMBL" id="GHG62196.1"/>
    </source>
</evidence>
<reference evidence="3" key="1">
    <citation type="journal article" date="2019" name="Int. J. Syst. Evol. Microbiol.">
        <title>The Global Catalogue of Microorganisms (GCM) 10K type strain sequencing project: providing services to taxonomists for standard genome sequencing and annotation.</title>
        <authorList>
            <consortium name="The Broad Institute Genomics Platform"/>
            <consortium name="The Broad Institute Genome Sequencing Center for Infectious Disease"/>
            <person name="Wu L."/>
            <person name="Ma J."/>
        </authorList>
    </citation>
    <scope>NUCLEOTIDE SEQUENCE [LARGE SCALE GENOMIC DNA]</scope>
    <source>
        <strain evidence="3">JCM 4253</strain>
    </source>
</reference>
<organism evidence="2 3">
    <name type="scientific">Streptomyces capoamus</name>
    <dbReference type="NCBI Taxonomy" id="68183"/>
    <lineage>
        <taxon>Bacteria</taxon>
        <taxon>Bacillati</taxon>
        <taxon>Actinomycetota</taxon>
        <taxon>Actinomycetes</taxon>
        <taxon>Kitasatosporales</taxon>
        <taxon>Streptomycetaceae</taxon>
        <taxon>Streptomyces</taxon>
    </lineage>
</organism>
<gene>
    <name evidence="2" type="ORF">GCM10018980_51940</name>
</gene>
<evidence type="ECO:0000256" key="1">
    <source>
        <dbReference type="SAM" id="MobiDB-lite"/>
    </source>
</evidence>
<protein>
    <submittedName>
        <fullName evidence="2">Uncharacterized protein</fullName>
    </submittedName>
</protein>
<comment type="caution">
    <text evidence="2">The sequence shown here is derived from an EMBL/GenBank/DDBJ whole genome shotgun (WGS) entry which is preliminary data.</text>
</comment>
<proteinExistence type="predicted"/>
<keyword evidence="3" id="KW-1185">Reference proteome</keyword>
<feature type="region of interest" description="Disordered" evidence="1">
    <location>
        <begin position="22"/>
        <end position="41"/>
    </location>
</feature>
<dbReference type="AlphaFoldDB" id="A0A919EZS8"/>